<name>A0A381Z3J0_9ZZZZ</name>
<dbReference type="EMBL" id="UINC01019827">
    <property type="protein sequence ID" value="SVA83856.1"/>
    <property type="molecule type" value="Genomic_DNA"/>
</dbReference>
<feature type="non-terminal residue" evidence="1">
    <location>
        <position position="1"/>
    </location>
</feature>
<reference evidence="1" key="1">
    <citation type="submission" date="2018-05" db="EMBL/GenBank/DDBJ databases">
        <authorList>
            <person name="Lanie J.A."/>
            <person name="Ng W.-L."/>
            <person name="Kazmierczak K.M."/>
            <person name="Andrzejewski T.M."/>
            <person name="Davidsen T.M."/>
            <person name="Wayne K.J."/>
            <person name="Tettelin H."/>
            <person name="Glass J.I."/>
            <person name="Rusch D."/>
            <person name="Podicherti R."/>
            <person name="Tsui H.-C.T."/>
            <person name="Winkler M.E."/>
        </authorList>
    </citation>
    <scope>NUCLEOTIDE SEQUENCE</scope>
</reference>
<gene>
    <name evidence="1" type="ORF">METZ01_LOCUS136710</name>
</gene>
<protein>
    <submittedName>
        <fullName evidence="1">Uncharacterized protein</fullName>
    </submittedName>
</protein>
<proteinExistence type="predicted"/>
<evidence type="ECO:0000313" key="1">
    <source>
        <dbReference type="EMBL" id="SVA83856.1"/>
    </source>
</evidence>
<dbReference type="AlphaFoldDB" id="A0A381Z3J0"/>
<organism evidence="1">
    <name type="scientific">marine metagenome</name>
    <dbReference type="NCBI Taxonomy" id="408172"/>
    <lineage>
        <taxon>unclassified sequences</taxon>
        <taxon>metagenomes</taxon>
        <taxon>ecological metagenomes</taxon>
    </lineage>
</organism>
<accession>A0A381Z3J0</accession>
<sequence>IMTYNKVDIDPKILEFIPSLLEIYQRWLKPIQDQHAVFTTMEGMAEFVVQNILKNDPDFQNYLSTFIGTDYSAYSVKKSIGKEFTEKIFETFGKDTFIKLETNPPNTRELKDPQLYLNRIK</sequence>